<evidence type="ECO:0000313" key="16">
    <source>
        <dbReference type="Proteomes" id="UP001229421"/>
    </source>
</evidence>
<dbReference type="Gene3D" id="3.30.200.20">
    <property type="entry name" value="Phosphorylase Kinase, domain 1"/>
    <property type="match status" value="2"/>
</dbReference>
<evidence type="ECO:0000256" key="5">
    <source>
        <dbReference type="ARBA" id="ARBA00022692"/>
    </source>
</evidence>
<protein>
    <recommendedName>
        <fullName evidence="14">Protein kinase domain-containing protein</fullName>
    </recommendedName>
</protein>
<keyword evidence="10" id="KW-0472">Membrane</keyword>
<dbReference type="InterPro" id="IPR001245">
    <property type="entry name" value="Ser-Thr/Tyr_kinase_cat_dom"/>
</dbReference>
<evidence type="ECO:0000256" key="12">
    <source>
        <dbReference type="ARBA" id="ARBA00023180"/>
    </source>
</evidence>
<feature type="domain" description="Protein kinase" evidence="14">
    <location>
        <begin position="395"/>
        <end position="685"/>
    </location>
</feature>
<evidence type="ECO:0000256" key="13">
    <source>
        <dbReference type="SAM" id="MobiDB-lite"/>
    </source>
</evidence>
<dbReference type="InterPro" id="IPR045272">
    <property type="entry name" value="ANXUR1/2-like"/>
</dbReference>
<dbReference type="GO" id="GO:0005886">
    <property type="term" value="C:plasma membrane"/>
    <property type="evidence" value="ECO:0007669"/>
    <property type="project" value="UniProtKB-SubCell"/>
</dbReference>
<keyword evidence="4" id="KW-1003">Cell membrane</keyword>
<dbReference type="EMBL" id="JAUHHV010000010">
    <property type="protein sequence ID" value="KAK1410893.1"/>
    <property type="molecule type" value="Genomic_DNA"/>
</dbReference>
<dbReference type="InterPro" id="IPR000719">
    <property type="entry name" value="Prot_kinase_dom"/>
</dbReference>
<dbReference type="Pfam" id="PF07714">
    <property type="entry name" value="PK_Tyr_Ser-Thr"/>
    <property type="match status" value="2"/>
</dbReference>
<evidence type="ECO:0000256" key="8">
    <source>
        <dbReference type="ARBA" id="ARBA00022840"/>
    </source>
</evidence>
<dbReference type="GO" id="GO:0004714">
    <property type="term" value="F:transmembrane receptor protein tyrosine kinase activity"/>
    <property type="evidence" value="ECO:0007669"/>
    <property type="project" value="InterPro"/>
</dbReference>
<keyword evidence="7" id="KW-0547">Nucleotide-binding</keyword>
<gene>
    <name evidence="15" type="ORF">QVD17_37435</name>
</gene>
<organism evidence="15 16">
    <name type="scientific">Tagetes erecta</name>
    <name type="common">African marigold</name>
    <dbReference type="NCBI Taxonomy" id="13708"/>
    <lineage>
        <taxon>Eukaryota</taxon>
        <taxon>Viridiplantae</taxon>
        <taxon>Streptophyta</taxon>
        <taxon>Embryophyta</taxon>
        <taxon>Tracheophyta</taxon>
        <taxon>Spermatophyta</taxon>
        <taxon>Magnoliopsida</taxon>
        <taxon>eudicotyledons</taxon>
        <taxon>Gunneridae</taxon>
        <taxon>Pentapetalae</taxon>
        <taxon>asterids</taxon>
        <taxon>campanulids</taxon>
        <taxon>Asterales</taxon>
        <taxon>Asteraceae</taxon>
        <taxon>Asteroideae</taxon>
        <taxon>Heliantheae alliance</taxon>
        <taxon>Tageteae</taxon>
        <taxon>Tagetes</taxon>
    </lineage>
</organism>
<comment type="subcellular location">
    <subcellularLocation>
        <location evidence="1">Cell membrane</location>
        <topology evidence="1">Single-pass type I membrane protein</topology>
    </subcellularLocation>
</comment>
<evidence type="ECO:0000313" key="15">
    <source>
        <dbReference type="EMBL" id="KAK1410893.1"/>
    </source>
</evidence>
<feature type="compositionally biased region" description="Basic and acidic residues" evidence="13">
    <location>
        <begin position="632"/>
        <end position="643"/>
    </location>
</feature>
<dbReference type="GO" id="GO:0005524">
    <property type="term" value="F:ATP binding"/>
    <property type="evidence" value="ECO:0007669"/>
    <property type="project" value="UniProtKB-KW"/>
</dbReference>
<dbReference type="AlphaFoldDB" id="A0AAD8JW07"/>
<evidence type="ECO:0000256" key="6">
    <source>
        <dbReference type="ARBA" id="ARBA00022729"/>
    </source>
</evidence>
<dbReference type="FunFam" id="1.10.510.10:FF:000240">
    <property type="entry name" value="Lectin-domain containing receptor kinase A4.3"/>
    <property type="match status" value="1"/>
</dbReference>
<dbReference type="PANTHER" id="PTHR27003:SF471">
    <property type="entry name" value="VASCULAR ENDOTHELIAL GROWTH FACTOR RECEPTOR 2 (VEGFR2)-RELATED"/>
    <property type="match status" value="1"/>
</dbReference>
<keyword evidence="11" id="KW-0675">Receptor</keyword>
<evidence type="ECO:0000256" key="1">
    <source>
        <dbReference type="ARBA" id="ARBA00004251"/>
    </source>
</evidence>
<dbReference type="PROSITE" id="PS50011">
    <property type="entry name" value="PROTEIN_KINASE_DOM"/>
    <property type="match status" value="2"/>
</dbReference>
<dbReference type="Gene3D" id="1.10.510.10">
    <property type="entry name" value="Transferase(Phosphotransferase) domain 1"/>
    <property type="match status" value="2"/>
</dbReference>
<dbReference type="PANTHER" id="PTHR27003">
    <property type="entry name" value="OS07G0166700 PROTEIN"/>
    <property type="match status" value="1"/>
</dbReference>
<evidence type="ECO:0000256" key="10">
    <source>
        <dbReference type="ARBA" id="ARBA00023136"/>
    </source>
</evidence>
<keyword evidence="6" id="KW-0732">Signal</keyword>
<evidence type="ECO:0000256" key="4">
    <source>
        <dbReference type="ARBA" id="ARBA00022475"/>
    </source>
</evidence>
<dbReference type="InterPro" id="IPR011009">
    <property type="entry name" value="Kinase-like_dom_sf"/>
</dbReference>
<dbReference type="SUPFAM" id="SSF56112">
    <property type="entry name" value="Protein kinase-like (PK-like)"/>
    <property type="match status" value="2"/>
</dbReference>
<keyword evidence="12" id="KW-0325">Glycoprotein</keyword>
<evidence type="ECO:0000256" key="3">
    <source>
        <dbReference type="ARBA" id="ARBA00010217"/>
    </source>
</evidence>
<evidence type="ECO:0000259" key="14">
    <source>
        <dbReference type="PROSITE" id="PS50011"/>
    </source>
</evidence>
<evidence type="ECO:0000256" key="9">
    <source>
        <dbReference type="ARBA" id="ARBA00022989"/>
    </source>
</evidence>
<keyword evidence="5" id="KW-0812">Transmembrane</keyword>
<dbReference type="GO" id="GO:0009506">
    <property type="term" value="C:plasmodesma"/>
    <property type="evidence" value="ECO:0007669"/>
    <property type="project" value="TreeGrafter"/>
</dbReference>
<accession>A0AAD8JW07</accession>
<sequence>MGQIVEELKKVLELQLKHENPSSDQSKAEDEGTSFNSFKVEFLEIPLSEIIQATNHFSTTCLVESGRFGNVYKAELDVLDFKSLSSMKGRCEEKLPKMRKTVAVKRLRFGADDQQGIQGLLTEVKLIISCKHPNLVSLLGFSRGNGEMILVYEFLSRGSLEDYLQNCSAEFNLTWAQRIQICLDIAHGINHLHTYTEGKPSIVHGDIKSDNILLDDNLNAKLDHLGLSKVDRKEEASRSTLCTNSIVGITSYMDPEYLRTGIYKKESDIYSFGVVLFEVLCGRVAYDWVFTKENNRGLVPIAMRLFKEGTLQDMLDPRMIKEYDEHIFSLNIAPNRDSFNTFSKIAYECVAESKAKRPKMEVVIKELQDALKLQGDIVILSRFQLPDIMLATQKFAETYFVGLDTNGHVYRAELDQTSNNNMSITKKNDKSEPSSKRMTVAIKRITGRKQGFFEELEMRAYKHPNIMPLLGFCYQDDEMMLVYEYAADRSLTDYLRNVDNFTWSQRLHICLKIARGLAHLHTKMVDQSIIRIDVRSANIFVDKNREAKIGWFVISNSHPTNQEIEMKVYEDPEYETANKLERKSEIYSFGVVLFEIFCGKVAYDPVYISEKGLAHVARRCYVDGTILRKMDPRLNGESGHEDNSTSNRAPDQNSLDTFLKIAFGCLGKAVKRPTMEMVIKELEWALMVHDPKHARGV</sequence>
<dbReference type="PROSITE" id="PS00108">
    <property type="entry name" value="PROTEIN_KINASE_ST"/>
    <property type="match status" value="1"/>
</dbReference>
<keyword evidence="8" id="KW-0067">ATP-binding</keyword>
<keyword evidence="9" id="KW-1133">Transmembrane helix</keyword>
<comment type="caution">
    <text evidence="15">The sequence shown here is derived from an EMBL/GenBank/DDBJ whole genome shotgun (WGS) entry which is preliminary data.</text>
</comment>
<comment type="similarity">
    <text evidence="2">In the N-terminal section; belongs to the leguminous lectin family.</text>
</comment>
<reference evidence="15" key="1">
    <citation type="journal article" date="2023" name="bioRxiv">
        <title>Improved chromosome-level genome assembly for marigold (Tagetes erecta).</title>
        <authorList>
            <person name="Jiang F."/>
            <person name="Yuan L."/>
            <person name="Wang S."/>
            <person name="Wang H."/>
            <person name="Xu D."/>
            <person name="Wang A."/>
            <person name="Fan W."/>
        </authorList>
    </citation>
    <scope>NUCLEOTIDE SEQUENCE</scope>
    <source>
        <strain evidence="15">WSJ</strain>
        <tissue evidence="15">Leaf</tissue>
    </source>
</reference>
<feature type="domain" description="Protein kinase" evidence="14">
    <location>
        <begin position="57"/>
        <end position="371"/>
    </location>
</feature>
<evidence type="ECO:0000256" key="7">
    <source>
        <dbReference type="ARBA" id="ARBA00022741"/>
    </source>
</evidence>
<feature type="region of interest" description="Disordered" evidence="13">
    <location>
        <begin position="632"/>
        <end position="651"/>
    </location>
</feature>
<keyword evidence="16" id="KW-1185">Reference proteome</keyword>
<dbReference type="GO" id="GO:0002229">
    <property type="term" value="P:defense response to oomycetes"/>
    <property type="evidence" value="ECO:0007669"/>
    <property type="project" value="UniProtKB-ARBA"/>
</dbReference>
<name>A0AAD8JW07_TARER</name>
<dbReference type="InterPro" id="IPR008271">
    <property type="entry name" value="Ser/Thr_kinase_AS"/>
</dbReference>
<dbReference type="Proteomes" id="UP001229421">
    <property type="component" value="Unassembled WGS sequence"/>
</dbReference>
<evidence type="ECO:0000256" key="2">
    <source>
        <dbReference type="ARBA" id="ARBA00008536"/>
    </source>
</evidence>
<dbReference type="SMART" id="SM00220">
    <property type="entry name" value="S_TKc"/>
    <property type="match status" value="1"/>
</dbReference>
<proteinExistence type="inferred from homology"/>
<comment type="similarity">
    <text evidence="3">In the C-terminal section; belongs to the protein kinase superfamily. Ser/Thr protein kinase family.</text>
</comment>
<evidence type="ECO:0000256" key="11">
    <source>
        <dbReference type="ARBA" id="ARBA00023170"/>
    </source>
</evidence>